<sequence length="70" mass="7882">MEFQVRITLPEAPNDNLAERLNPHGIVAQFRAPVPPQTEQDIFAGDLADNLVSEGIVSEERRGDLIFFFE</sequence>
<evidence type="ECO:0000313" key="1">
    <source>
        <dbReference type="EMBL" id="SDW08019.1"/>
    </source>
</evidence>
<proteinExistence type="predicted"/>
<organism evidence="1 2">
    <name type="scientific">Sulfitobacter pontiacus</name>
    <dbReference type="NCBI Taxonomy" id="60137"/>
    <lineage>
        <taxon>Bacteria</taxon>
        <taxon>Pseudomonadati</taxon>
        <taxon>Pseudomonadota</taxon>
        <taxon>Alphaproteobacteria</taxon>
        <taxon>Rhodobacterales</taxon>
        <taxon>Roseobacteraceae</taxon>
        <taxon>Sulfitobacter</taxon>
    </lineage>
</organism>
<dbReference type="AlphaFoldDB" id="A0A1H2QNL5"/>
<dbReference type="Proteomes" id="UP000183076">
    <property type="component" value="Unassembled WGS sequence"/>
</dbReference>
<name>A0A1H2QNL5_9RHOB</name>
<reference evidence="2" key="1">
    <citation type="submission" date="2016-10" db="EMBL/GenBank/DDBJ databases">
        <authorList>
            <person name="Varghese N."/>
            <person name="Submissions S."/>
        </authorList>
    </citation>
    <scope>NUCLEOTIDE SEQUENCE [LARGE SCALE GENOMIC DNA]</scope>
    <source>
        <strain evidence="2">DSM 10014</strain>
    </source>
</reference>
<dbReference type="GeneID" id="94019561"/>
<gene>
    <name evidence="1" type="ORF">SAMN04488041_101241</name>
</gene>
<accession>A0A1H2QNL5</accession>
<evidence type="ECO:0000313" key="2">
    <source>
        <dbReference type="Proteomes" id="UP000183076"/>
    </source>
</evidence>
<dbReference type="EMBL" id="FNNB01000001">
    <property type="protein sequence ID" value="SDW08019.1"/>
    <property type="molecule type" value="Genomic_DNA"/>
</dbReference>
<protein>
    <submittedName>
        <fullName evidence="1">Uncharacterized protein</fullName>
    </submittedName>
</protein>
<dbReference type="RefSeq" id="WP_074634535.1">
    <property type="nucleotide sequence ID" value="NZ_CP160849.1"/>
</dbReference>